<evidence type="ECO:0000313" key="2">
    <source>
        <dbReference type="Proteomes" id="UP000664369"/>
    </source>
</evidence>
<comment type="caution">
    <text evidence="1">The sequence shown here is derived from an EMBL/GenBank/DDBJ whole genome shotgun (WGS) entry which is preliminary data.</text>
</comment>
<keyword evidence="2" id="KW-1185">Reference proteome</keyword>
<reference evidence="1 2" key="1">
    <citation type="submission" date="2021-03" db="EMBL/GenBank/DDBJ databases">
        <authorList>
            <person name="Kim M.K."/>
        </authorList>
    </citation>
    <scope>NUCLEOTIDE SEQUENCE [LARGE SCALE GENOMIC DNA]</scope>
    <source>
        <strain evidence="1 2">BT442</strain>
    </source>
</reference>
<sequence>MSTPDIPSDSEQPSVIYSAGPWPRLDLMNDLYSWQQQVQRALQALKYIGRQESATSEPRKVTFQEAMRELYGKSHFSAFIASRTWQHASLDGQTAQEFQKLQQLLNSFEEPDSDELLATDSDWQVILAQVEIVAALL</sequence>
<name>A0ABS3Q8P4_9BACT</name>
<evidence type="ECO:0000313" key="1">
    <source>
        <dbReference type="EMBL" id="MBO2007624.1"/>
    </source>
</evidence>
<dbReference type="EMBL" id="JAGETZ010000001">
    <property type="protein sequence ID" value="MBO2007624.1"/>
    <property type="molecule type" value="Genomic_DNA"/>
</dbReference>
<gene>
    <name evidence="1" type="ORF">J4E00_01080</name>
</gene>
<proteinExistence type="predicted"/>
<organism evidence="1 2">
    <name type="scientific">Hymenobacter negativus</name>
    <dbReference type="NCBI Taxonomy" id="2795026"/>
    <lineage>
        <taxon>Bacteria</taxon>
        <taxon>Pseudomonadati</taxon>
        <taxon>Bacteroidota</taxon>
        <taxon>Cytophagia</taxon>
        <taxon>Cytophagales</taxon>
        <taxon>Hymenobacteraceae</taxon>
        <taxon>Hymenobacter</taxon>
    </lineage>
</organism>
<accession>A0ABS3Q8P4</accession>
<dbReference type="Proteomes" id="UP000664369">
    <property type="component" value="Unassembled WGS sequence"/>
</dbReference>
<dbReference type="RefSeq" id="WP_208173162.1">
    <property type="nucleotide sequence ID" value="NZ_JAGETZ010000001.1"/>
</dbReference>
<protein>
    <submittedName>
        <fullName evidence="1">Uncharacterized protein</fullName>
    </submittedName>
</protein>